<dbReference type="AlphaFoldDB" id="A0AAN8N499"/>
<keyword evidence="3" id="KW-1185">Reference proteome</keyword>
<sequence length="561" mass="61202">MMAPQGSLTKLYSEFLVSPKRDILHSQAGLHYIGSTGSSFQSGDAIISHLKREAGWYTKKEQKILSSVESHNSVVVEISNVIEFTNGGGMLLPNLDDNFVTDQTVALPMVHIVQFEDGVIKQIRQYWDQASLLKQLGVIGKSGKNWPIRAGEEQIKLIKASVNSVAETAVDPNDSASTRPSSKGSNQSGRESIQLFAPRELDEDVFKPAVAPPRGSIKPPGRQLYDIIGEEGDAPVVHQTPKGGTGTGPRRTFFVGQEIDETNSTPDRKVTVNQNKFKHFELEHNPEKDAETPKPGAPKRTSIYTKSGSSWDFADFATPEKRPTKVSTQNARTMTWSDDEADTSPVQPQQAKPLPRKGLSSQFEIVDETPKKAKGPSHEPYVRKGNETNFALTDDSPDNGTEKKAGVSLARQTVVKGMEANWSNTSPLGEAKPVTNFSGINTRGDGMGGKKGSSRHWDFEDETPKKANGSGIKNSGNGIKTSGNGMGGRIGSERAWAFGHEDEDANVHKPVYKTANDGMGGRKATGRGWGFDEVEEDDKPVKKENASFRTQSKPTSDFWSF</sequence>
<feature type="compositionally biased region" description="Polar residues" evidence="1">
    <location>
        <begin position="325"/>
        <end position="336"/>
    </location>
</feature>
<feature type="compositionally biased region" description="Basic and acidic residues" evidence="1">
    <location>
        <begin position="368"/>
        <end position="386"/>
    </location>
</feature>
<protein>
    <recommendedName>
        <fullName evidence="4">NTF2-like protein</fullName>
    </recommendedName>
</protein>
<feature type="region of interest" description="Disordered" evidence="1">
    <location>
        <begin position="420"/>
        <end position="488"/>
    </location>
</feature>
<comment type="caution">
    <text evidence="2">The sequence shown here is derived from an EMBL/GenBank/DDBJ whole genome shotgun (WGS) entry which is preliminary data.</text>
</comment>
<dbReference type="EMBL" id="JAVHJM010000010">
    <property type="protein sequence ID" value="KAK6504139.1"/>
    <property type="molecule type" value="Genomic_DNA"/>
</dbReference>
<evidence type="ECO:0000256" key="1">
    <source>
        <dbReference type="SAM" id="MobiDB-lite"/>
    </source>
</evidence>
<name>A0AAN8N499_9PEZI</name>
<feature type="compositionally biased region" description="Basic and acidic residues" evidence="1">
    <location>
        <begin position="280"/>
        <end position="292"/>
    </location>
</feature>
<evidence type="ECO:0000313" key="2">
    <source>
        <dbReference type="EMBL" id="KAK6504139.1"/>
    </source>
</evidence>
<evidence type="ECO:0000313" key="3">
    <source>
        <dbReference type="Proteomes" id="UP001307849"/>
    </source>
</evidence>
<feature type="compositionally biased region" description="Polar residues" evidence="1">
    <location>
        <begin position="174"/>
        <end position="190"/>
    </location>
</feature>
<dbReference type="InterPro" id="IPR032710">
    <property type="entry name" value="NTF2-like_dom_sf"/>
</dbReference>
<dbReference type="SUPFAM" id="SSF54427">
    <property type="entry name" value="NTF2-like"/>
    <property type="match status" value="1"/>
</dbReference>
<feature type="region of interest" description="Disordered" evidence="1">
    <location>
        <begin position="168"/>
        <end position="190"/>
    </location>
</feature>
<evidence type="ECO:0008006" key="4">
    <source>
        <dbReference type="Google" id="ProtNLM"/>
    </source>
</evidence>
<reference evidence="2 3" key="1">
    <citation type="submission" date="2019-10" db="EMBL/GenBank/DDBJ databases">
        <authorList>
            <person name="Palmer J.M."/>
        </authorList>
    </citation>
    <scope>NUCLEOTIDE SEQUENCE [LARGE SCALE GENOMIC DNA]</scope>
    <source>
        <strain evidence="2 3">TWF506</strain>
    </source>
</reference>
<feature type="region of interest" description="Disordered" evidence="1">
    <location>
        <begin position="280"/>
        <end position="406"/>
    </location>
</feature>
<accession>A0AAN8N499</accession>
<gene>
    <name evidence="2" type="ORF">TWF506_002347</name>
</gene>
<feature type="compositionally biased region" description="Low complexity" evidence="1">
    <location>
        <begin position="466"/>
        <end position="480"/>
    </location>
</feature>
<feature type="compositionally biased region" description="Polar residues" evidence="1">
    <location>
        <begin position="547"/>
        <end position="561"/>
    </location>
</feature>
<organism evidence="2 3">
    <name type="scientific">Arthrobotrys conoides</name>
    <dbReference type="NCBI Taxonomy" id="74498"/>
    <lineage>
        <taxon>Eukaryota</taxon>
        <taxon>Fungi</taxon>
        <taxon>Dikarya</taxon>
        <taxon>Ascomycota</taxon>
        <taxon>Pezizomycotina</taxon>
        <taxon>Orbiliomycetes</taxon>
        <taxon>Orbiliales</taxon>
        <taxon>Orbiliaceae</taxon>
        <taxon>Arthrobotrys</taxon>
    </lineage>
</organism>
<dbReference type="Gene3D" id="3.10.450.50">
    <property type="match status" value="1"/>
</dbReference>
<proteinExistence type="predicted"/>
<feature type="compositionally biased region" description="Gly residues" evidence="1">
    <location>
        <begin position="518"/>
        <end position="529"/>
    </location>
</feature>
<dbReference type="Proteomes" id="UP001307849">
    <property type="component" value="Unassembled WGS sequence"/>
</dbReference>
<feature type="region of interest" description="Disordered" evidence="1">
    <location>
        <begin position="511"/>
        <end position="561"/>
    </location>
</feature>
<feature type="compositionally biased region" description="Basic and acidic residues" evidence="1">
    <location>
        <begin position="455"/>
        <end position="465"/>
    </location>
</feature>